<name>A0A4Y2FD76_ARAVE</name>
<evidence type="ECO:0000313" key="1">
    <source>
        <dbReference type="EMBL" id="GBM37494.1"/>
    </source>
</evidence>
<dbReference type="AlphaFoldDB" id="A0A4Y2FD76"/>
<evidence type="ECO:0000313" key="2">
    <source>
        <dbReference type="Proteomes" id="UP000499080"/>
    </source>
</evidence>
<dbReference type="EMBL" id="BGPR01000841">
    <property type="protein sequence ID" value="GBM37494.1"/>
    <property type="molecule type" value="Genomic_DNA"/>
</dbReference>
<dbReference type="Proteomes" id="UP000499080">
    <property type="component" value="Unassembled WGS sequence"/>
</dbReference>
<gene>
    <name evidence="1" type="ORF">AVEN_263164_1</name>
</gene>
<protein>
    <submittedName>
        <fullName evidence="1">Uncharacterized protein</fullName>
    </submittedName>
</protein>
<accession>A0A4Y2FD76</accession>
<sequence length="149" mass="15854">MTKSNATVELAPSDVSTFRSAESIPILYSFVVKKEIAQNVLRDKVSANTFCSSVGTQIALLPSNNVFLCLPAIDSIRFTSPSCSFASILNKPVAPLIQPLISQTVSSASLQFPLPHCSLPITSQALLSCLIPSLPIPATVAKERNHSVS</sequence>
<comment type="caution">
    <text evidence="1">The sequence shown here is derived from an EMBL/GenBank/DDBJ whole genome shotgun (WGS) entry which is preliminary data.</text>
</comment>
<reference evidence="1 2" key="1">
    <citation type="journal article" date="2019" name="Sci. Rep.">
        <title>Orb-weaving spider Araneus ventricosus genome elucidates the spidroin gene catalogue.</title>
        <authorList>
            <person name="Kono N."/>
            <person name="Nakamura H."/>
            <person name="Ohtoshi R."/>
            <person name="Moran D.A.P."/>
            <person name="Shinohara A."/>
            <person name="Yoshida Y."/>
            <person name="Fujiwara M."/>
            <person name="Mori M."/>
            <person name="Tomita M."/>
            <person name="Arakawa K."/>
        </authorList>
    </citation>
    <scope>NUCLEOTIDE SEQUENCE [LARGE SCALE GENOMIC DNA]</scope>
</reference>
<organism evidence="1 2">
    <name type="scientific">Araneus ventricosus</name>
    <name type="common">Orbweaver spider</name>
    <name type="synonym">Epeira ventricosa</name>
    <dbReference type="NCBI Taxonomy" id="182803"/>
    <lineage>
        <taxon>Eukaryota</taxon>
        <taxon>Metazoa</taxon>
        <taxon>Ecdysozoa</taxon>
        <taxon>Arthropoda</taxon>
        <taxon>Chelicerata</taxon>
        <taxon>Arachnida</taxon>
        <taxon>Araneae</taxon>
        <taxon>Araneomorphae</taxon>
        <taxon>Entelegynae</taxon>
        <taxon>Araneoidea</taxon>
        <taxon>Araneidae</taxon>
        <taxon>Araneus</taxon>
    </lineage>
</organism>
<proteinExistence type="predicted"/>
<keyword evidence="2" id="KW-1185">Reference proteome</keyword>